<feature type="chain" id="PRO_5038494350" evidence="1">
    <location>
        <begin position="25"/>
        <end position="388"/>
    </location>
</feature>
<name>A0A9D7SFW3_9BACT</name>
<protein>
    <submittedName>
        <fullName evidence="2">Uncharacterized protein</fullName>
    </submittedName>
</protein>
<evidence type="ECO:0000313" key="3">
    <source>
        <dbReference type="Proteomes" id="UP000886657"/>
    </source>
</evidence>
<proteinExistence type="predicted"/>
<dbReference type="Proteomes" id="UP000886657">
    <property type="component" value="Unassembled WGS sequence"/>
</dbReference>
<evidence type="ECO:0000313" key="2">
    <source>
        <dbReference type="EMBL" id="MBK9796071.1"/>
    </source>
</evidence>
<accession>A0A9D7SFW3</accession>
<dbReference type="EMBL" id="JADKIO010000005">
    <property type="protein sequence ID" value="MBK9796071.1"/>
    <property type="molecule type" value="Genomic_DNA"/>
</dbReference>
<keyword evidence="1" id="KW-0732">Signal</keyword>
<dbReference type="AlphaFoldDB" id="A0A9D7SFW3"/>
<gene>
    <name evidence="2" type="ORF">IPP58_06165</name>
</gene>
<feature type="signal peptide" evidence="1">
    <location>
        <begin position="1"/>
        <end position="24"/>
    </location>
</feature>
<reference evidence="2" key="1">
    <citation type="submission" date="2020-10" db="EMBL/GenBank/DDBJ databases">
        <title>Connecting structure to function with the recovery of over 1000 high-quality activated sludge metagenome-assembled genomes encoding full-length rRNA genes using long-read sequencing.</title>
        <authorList>
            <person name="Singleton C.M."/>
            <person name="Petriglieri F."/>
            <person name="Kristensen J.M."/>
            <person name="Kirkegaard R.H."/>
            <person name="Michaelsen T.Y."/>
            <person name="Andersen M.H."/>
            <person name="Karst S.M."/>
            <person name="Dueholm M.S."/>
            <person name="Nielsen P.H."/>
            <person name="Albertsen M."/>
        </authorList>
    </citation>
    <scope>NUCLEOTIDE SEQUENCE</scope>
    <source>
        <strain evidence="2">Skiv_18-Q3-R9-52_MAXAC.067</strain>
    </source>
</reference>
<organism evidence="2 3">
    <name type="scientific">Candidatus Geothrix skivensis</name>
    <dbReference type="NCBI Taxonomy" id="2954439"/>
    <lineage>
        <taxon>Bacteria</taxon>
        <taxon>Pseudomonadati</taxon>
        <taxon>Acidobacteriota</taxon>
        <taxon>Holophagae</taxon>
        <taxon>Holophagales</taxon>
        <taxon>Holophagaceae</taxon>
        <taxon>Geothrix</taxon>
    </lineage>
</organism>
<comment type="caution">
    <text evidence="2">The sequence shown here is derived from an EMBL/GenBank/DDBJ whole genome shotgun (WGS) entry which is preliminary data.</text>
</comment>
<sequence>MFPRLCIGLALGVVGLMASQPLPARNQAWVLALDGRGGVVGDLKPEEFQVKVAGKPCPVLQVKTPAQTADAAQSWVLVFEPIRDVNFRAMAFIAAADFLTKVPDGDRVFMVARGKDSLESLMPGFSARRSLWAEALAKVPDLLPEALVGQSKETLQGAGFNVAFTDTADGPEGQEALNALLGKFKGAAPGWARGTLDLKGVKLLDRLNFDNPMFVMGLISAVTRETKVLGSIIDLAAPVPGQKHLIVLSRCEADDLSHPEIRRAMSMNFKREKGDAGGPRESAVVAHRDMTILHTELKTRAVAGGITLYSVAGSGQNVLGHVGQAAMATGGYAFPMSAGLEITFGQAIQVFGSRYSLQWKEEGKPGAGATLEITTTRKDVKVIAPTLW</sequence>
<evidence type="ECO:0000256" key="1">
    <source>
        <dbReference type="SAM" id="SignalP"/>
    </source>
</evidence>